<dbReference type="EnsemblPlants" id="PNT62654">
    <property type="protein sequence ID" value="PNT62654"/>
    <property type="gene ID" value="BRADI_4g06530v3"/>
</dbReference>
<dbReference type="InterPro" id="IPR040361">
    <property type="entry name" value="TPD1"/>
</dbReference>
<keyword evidence="1" id="KW-0732">Signal</keyword>
<sequence>MTSSFVLPGRGTRPGCSWCGWPGDLGRRHPRGLSGKKHEIYPALLIFLLAALLLCHPGNAQQPSSSCGKSDISVTAAAAGNVVRGQREYVATIRTSCACPLKDVRVWCGGVEDSAVPLDAGVVEVDEGMCVLKRPVSKGSPAVFKYSSAVPVNFRVFNAAPAC</sequence>
<protein>
    <submittedName>
        <fullName evidence="2 3">Uncharacterized protein</fullName>
    </submittedName>
</protein>
<organism evidence="2">
    <name type="scientific">Brachypodium distachyon</name>
    <name type="common">Purple false brome</name>
    <name type="synonym">Trachynia distachya</name>
    <dbReference type="NCBI Taxonomy" id="15368"/>
    <lineage>
        <taxon>Eukaryota</taxon>
        <taxon>Viridiplantae</taxon>
        <taxon>Streptophyta</taxon>
        <taxon>Embryophyta</taxon>
        <taxon>Tracheophyta</taxon>
        <taxon>Spermatophyta</taxon>
        <taxon>Magnoliopsida</taxon>
        <taxon>Liliopsida</taxon>
        <taxon>Poales</taxon>
        <taxon>Poaceae</taxon>
        <taxon>BOP clade</taxon>
        <taxon>Pooideae</taxon>
        <taxon>Stipodae</taxon>
        <taxon>Brachypodieae</taxon>
        <taxon>Brachypodium</taxon>
    </lineage>
</organism>
<dbReference type="OrthoDB" id="600752at2759"/>
<dbReference type="ExpressionAtlas" id="A0A2K2CKU7">
    <property type="expression patterns" value="baseline"/>
</dbReference>
<proteinExistence type="predicted"/>
<reference evidence="3" key="3">
    <citation type="submission" date="2018-08" db="UniProtKB">
        <authorList>
            <consortium name="EnsemblPlants"/>
        </authorList>
    </citation>
    <scope>IDENTIFICATION</scope>
    <source>
        <strain evidence="3">cv. Bd21</strain>
    </source>
</reference>
<reference evidence="2" key="2">
    <citation type="submission" date="2017-06" db="EMBL/GenBank/DDBJ databases">
        <title>WGS assembly of Brachypodium distachyon.</title>
        <authorList>
            <consortium name="The International Brachypodium Initiative"/>
            <person name="Lucas S."/>
            <person name="Harmon-Smith M."/>
            <person name="Lail K."/>
            <person name="Tice H."/>
            <person name="Grimwood J."/>
            <person name="Bruce D."/>
            <person name="Barry K."/>
            <person name="Shu S."/>
            <person name="Lindquist E."/>
            <person name="Wang M."/>
            <person name="Pitluck S."/>
            <person name="Vogel J.P."/>
            <person name="Garvin D.F."/>
            <person name="Mockler T.C."/>
            <person name="Schmutz J."/>
            <person name="Rokhsar D."/>
            <person name="Bevan M.W."/>
        </authorList>
    </citation>
    <scope>NUCLEOTIDE SEQUENCE</scope>
    <source>
        <strain evidence="2">Bd21</strain>
    </source>
</reference>
<accession>A0A2K2CKU7</accession>
<gene>
    <name evidence="3" type="primary">LOC104584392</name>
    <name evidence="2" type="ORF">BRADI_4g06530v3</name>
</gene>
<dbReference type="Pfam" id="PF24068">
    <property type="entry name" value="TPD1_C"/>
    <property type="match status" value="1"/>
</dbReference>
<dbReference type="PANTHER" id="PTHR33184">
    <property type="entry name" value="PROTEIN TAPETUM DETERMINANT 1-LIKE-RELATED"/>
    <property type="match status" value="1"/>
</dbReference>
<evidence type="ECO:0000313" key="4">
    <source>
        <dbReference type="Proteomes" id="UP000008810"/>
    </source>
</evidence>
<keyword evidence="4" id="KW-1185">Reference proteome</keyword>
<evidence type="ECO:0000256" key="1">
    <source>
        <dbReference type="ARBA" id="ARBA00022729"/>
    </source>
</evidence>
<evidence type="ECO:0000313" key="3">
    <source>
        <dbReference type="EnsemblPlants" id="PNT62654"/>
    </source>
</evidence>
<evidence type="ECO:0000313" key="2">
    <source>
        <dbReference type="EMBL" id="PNT62654.1"/>
    </source>
</evidence>
<dbReference type="Proteomes" id="UP000008810">
    <property type="component" value="Chromosome 4"/>
</dbReference>
<name>A0A2K2CKU7_BRADI</name>
<dbReference type="PANTHER" id="PTHR33184:SF54">
    <property type="entry name" value="EXPANSIN-LIKE EG45 DOMAIN-CONTAINING PROTEIN"/>
    <property type="match status" value="1"/>
</dbReference>
<dbReference type="GO" id="GO:0001709">
    <property type="term" value="P:cell fate determination"/>
    <property type="evidence" value="ECO:0000318"/>
    <property type="project" value="GO_Central"/>
</dbReference>
<dbReference type="Gramene" id="PNT62654">
    <property type="protein sequence ID" value="PNT62654"/>
    <property type="gene ID" value="BRADI_4g06530v3"/>
</dbReference>
<dbReference type="AlphaFoldDB" id="A0A2K2CKU7"/>
<reference evidence="2 3" key="1">
    <citation type="journal article" date="2010" name="Nature">
        <title>Genome sequencing and analysis of the model grass Brachypodium distachyon.</title>
        <authorList>
            <consortium name="International Brachypodium Initiative"/>
        </authorList>
    </citation>
    <scope>NUCLEOTIDE SEQUENCE [LARGE SCALE GENOMIC DNA]</scope>
    <source>
        <strain evidence="2">Bd21</strain>
        <strain evidence="3">cv. Bd21</strain>
    </source>
</reference>
<dbReference type="EMBL" id="CM000883">
    <property type="protein sequence ID" value="PNT62654.1"/>
    <property type="molecule type" value="Genomic_DNA"/>
</dbReference>